<sequence length="212" mass="24964">MKKVILLLLIIVSQLSFGQENFLEKGNALMQQGKNKEAQEIFEKALKEEPHNLLYKNQIALSLINQRKNDDAEIIIQEVLKIDSLNVASLWYGGINNFMAENRSFRKAIGYFEKAFNLIDKNSSQFFGVNYFIGKSYRNLLYSEGISYQETDRMLETYRKYIELQPNADDYQETVNFIKYIEEKRPPKNVQKWILTNNEKVEQLIKEQLDEI</sequence>
<keyword evidence="2" id="KW-0732">Signal</keyword>
<feature type="chain" id="PRO_5011559169" evidence="2">
    <location>
        <begin position="19"/>
        <end position="212"/>
    </location>
</feature>
<keyword evidence="4" id="KW-1185">Reference proteome</keyword>
<dbReference type="STRING" id="1159016.SAMN02927937_00918"/>
<protein>
    <submittedName>
        <fullName evidence="3">TPR repeat-containing protein</fullName>
    </submittedName>
</protein>
<dbReference type="SUPFAM" id="SSF48452">
    <property type="entry name" value="TPR-like"/>
    <property type="match status" value="1"/>
</dbReference>
<dbReference type="AlphaFoldDB" id="A0A1H6KDA6"/>
<dbReference type="PROSITE" id="PS50005">
    <property type="entry name" value="TPR"/>
    <property type="match status" value="1"/>
</dbReference>
<dbReference type="Pfam" id="PF14559">
    <property type="entry name" value="TPR_19"/>
    <property type="match status" value="1"/>
</dbReference>
<name>A0A1H6KDA6_9FLAO</name>
<dbReference type="Proteomes" id="UP000199634">
    <property type="component" value="Unassembled WGS sequence"/>
</dbReference>
<accession>A0A1H6KDA6</accession>
<reference evidence="3 4" key="1">
    <citation type="submission" date="2016-10" db="EMBL/GenBank/DDBJ databases">
        <authorList>
            <person name="de Groot N.N."/>
        </authorList>
    </citation>
    <scope>NUCLEOTIDE SEQUENCE [LARGE SCALE GENOMIC DNA]</scope>
    <source>
        <strain evidence="3 4">CGMCC 1.10825</strain>
    </source>
</reference>
<organism evidence="3 4">
    <name type="scientific">Paenimyroides marinum</name>
    <dbReference type="NCBI Taxonomy" id="1159016"/>
    <lineage>
        <taxon>Bacteria</taxon>
        <taxon>Pseudomonadati</taxon>
        <taxon>Bacteroidota</taxon>
        <taxon>Flavobacteriia</taxon>
        <taxon>Flavobacteriales</taxon>
        <taxon>Flavobacteriaceae</taxon>
        <taxon>Paenimyroides</taxon>
    </lineage>
</organism>
<evidence type="ECO:0000313" key="4">
    <source>
        <dbReference type="Proteomes" id="UP000199634"/>
    </source>
</evidence>
<dbReference type="OrthoDB" id="1253210at2"/>
<feature type="signal peptide" evidence="2">
    <location>
        <begin position="1"/>
        <end position="18"/>
    </location>
</feature>
<dbReference type="EMBL" id="FNXE01000009">
    <property type="protein sequence ID" value="SEH69777.1"/>
    <property type="molecule type" value="Genomic_DNA"/>
</dbReference>
<evidence type="ECO:0000256" key="1">
    <source>
        <dbReference type="PROSITE-ProRule" id="PRU00339"/>
    </source>
</evidence>
<dbReference type="Gene3D" id="1.25.40.10">
    <property type="entry name" value="Tetratricopeptide repeat domain"/>
    <property type="match status" value="2"/>
</dbReference>
<feature type="repeat" description="TPR" evidence="1">
    <location>
        <begin position="19"/>
        <end position="52"/>
    </location>
</feature>
<dbReference type="InterPro" id="IPR011990">
    <property type="entry name" value="TPR-like_helical_dom_sf"/>
</dbReference>
<gene>
    <name evidence="3" type="ORF">SAMN02927937_00918</name>
</gene>
<proteinExistence type="predicted"/>
<dbReference type="RefSeq" id="WP_091096809.1">
    <property type="nucleotide sequence ID" value="NZ_FNXE01000009.1"/>
</dbReference>
<evidence type="ECO:0000256" key="2">
    <source>
        <dbReference type="SAM" id="SignalP"/>
    </source>
</evidence>
<evidence type="ECO:0000313" key="3">
    <source>
        <dbReference type="EMBL" id="SEH69777.1"/>
    </source>
</evidence>
<keyword evidence="1" id="KW-0802">TPR repeat</keyword>
<dbReference type="InterPro" id="IPR019734">
    <property type="entry name" value="TPR_rpt"/>
</dbReference>